<reference evidence="3 4" key="1">
    <citation type="submission" date="2018-06" db="EMBL/GenBank/DDBJ databases">
        <authorList>
            <consortium name="Pathogen Informatics"/>
            <person name="Doyle S."/>
        </authorList>
    </citation>
    <scope>NUCLEOTIDE SEQUENCE [LARGE SCALE GENOMIC DNA]</scope>
    <source>
        <strain evidence="3 4">NCTC11343</strain>
    </source>
</reference>
<sequence>MDEHKIFEELTIVPILTRFVRGEELTVLETKTIEIWIGASKSNREIFEQLKNEEQLAKDMVDFSSIESDNTEALQKLRTKLTKRNSRERIGMYWRTAVAVIFAFGMVAAIHYYFKSKDELQDNILITTADVSPGKDQATLTFQDGKTVDLKGKPIRTDVHGTFYTDGTSIAANTVQYATLSTPRKGQYKMTLPDGTKVWLNAESSLKFPTQFTGNVRLVELIGEGYFEVAHDKSKPFFVSSRGQQVKVLGTKFNINAYENEPAILTTLVSGSVQVSTLREDMPTKLSPGQQSQLSSLSPLFLVIDVDTEPFTAWTRNDFQFDGTPLKEVFKQLERWYDIDVDYSKMPNIKVHGTISRDKKLSTVIYALEQITNLQFDVKNGRRVVIIQ</sequence>
<dbReference type="Pfam" id="PF04773">
    <property type="entry name" value="FecR"/>
    <property type="match status" value="1"/>
</dbReference>
<dbReference type="Gene3D" id="2.60.120.1440">
    <property type="match status" value="1"/>
</dbReference>
<dbReference type="RefSeq" id="WP_061083927.1">
    <property type="nucleotide sequence ID" value="NZ_CP069793.1"/>
</dbReference>
<dbReference type="Pfam" id="PF16344">
    <property type="entry name" value="FecR_C"/>
    <property type="match status" value="1"/>
</dbReference>
<dbReference type="InterPro" id="IPR006860">
    <property type="entry name" value="FecR"/>
</dbReference>
<dbReference type="AlphaFoldDB" id="A0A2X2JSM8"/>
<dbReference type="FunFam" id="2.60.120.1440:FF:000001">
    <property type="entry name" value="Putative anti-sigma factor"/>
    <property type="match status" value="1"/>
</dbReference>
<proteinExistence type="predicted"/>
<dbReference type="GeneID" id="99065439"/>
<dbReference type="InterPro" id="IPR012373">
    <property type="entry name" value="Ferrdict_sens_TM"/>
</dbReference>
<evidence type="ECO:0000259" key="1">
    <source>
        <dbReference type="Pfam" id="PF04773"/>
    </source>
</evidence>
<dbReference type="EMBL" id="UAUU01000011">
    <property type="protein sequence ID" value="SPZ95096.1"/>
    <property type="molecule type" value="Genomic_DNA"/>
</dbReference>
<dbReference type="Gene3D" id="3.55.50.30">
    <property type="match status" value="1"/>
</dbReference>
<dbReference type="GO" id="GO:0016989">
    <property type="term" value="F:sigma factor antagonist activity"/>
    <property type="evidence" value="ECO:0007669"/>
    <property type="project" value="TreeGrafter"/>
</dbReference>
<dbReference type="Proteomes" id="UP000251241">
    <property type="component" value="Unassembled WGS sequence"/>
</dbReference>
<evidence type="ECO:0000313" key="3">
    <source>
        <dbReference type="EMBL" id="SPZ95096.1"/>
    </source>
</evidence>
<dbReference type="InterPro" id="IPR032508">
    <property type="entry name" value="FecR_C"/>
</dbReference>
<feature type="domain" description="Protein FecR C-terminal" evidence="2">
    <location>
        <begin position="319"/>
        <end position="386"/>
    </location>
</feature>
<accession>A0A2X2JSM8</accession>
<protein>
    <submittedName>
        <fullName evidence="3">Fec operon regulator FecR</fullName>
    </submittedName>
</protein>
<name>A0A2X2JSM8_SPHMU</name>
<dbReference type="PANTHER" id="PTHR30273:SF2">
    <property type="entry name" value="PROTEIN FECR"/>
    <property type="match status" value="1"/>
</dbReference>
<evidence type="ECO:0000313" key="4">
    <source>
        <dbReference type="Proteomes" id="UP000251241"/>
    </source>
</evidence>
<organism evidence="3 4">
    <name type="scientific">Sphingobacterium multivorum</name>
    <dbReference type="NCBI Taxonomy" id="28454"/>
    <lineage>
        <taxon>Bacteria</taxon>
        <taxon>Pseudomonadati</taxon>
        <taxon>Bacteroidota</taxon>
        <taxon>Sphingobacteriia</taxon>
        <taxon>Sphingobacteriales</taxon>
        <taxon>Sphingobacteriaceae</taxon>
        <taxon>Sphingobacterium</taxon>
    </lineage>
</organism>
<dbReference type="PANTHER" id="PTHR30273">
    <property type="entry name" value="PERIPLASMIC SIGNAL SENSOR AND SIGMA FACTOR ACTIVATOR FECR-RELATED"/>
    <property type="match status" value="1"/>
</dbReference>
<gene>
    <name evidence="3" type="ORF">NCTC11343_05765</name>
</gene>
<evidence type="ECO:0000259" key="2">
    <source>
        <dbReference type="Pfam" id="PF16344"/>
    </source>
</evidence>
<feature type="domain" description="FecR protein" evidence="1">
    <location>
        <begin position="179"/>
        <end position="274"/>
    </location>
</feature>